<keyword evidence="8" id="KW-1185">Reference proteome</keyword>
<dbReference type="GO" id="GO:0005829">
    <property type="term" value="C:cytosol"/>
    <property type="evidence" value="ECO:0007669"/>
    <property type="project" value="TreeGrafter"/>
</dbReference>
<dbReference type="InterPro" id="IPR004226">
    <property type="entry name" value="TBCA"/>
</dbReference>
<evidence type="ECO:0000256" key="2">
    <source>
        <dbReference type="ARBA" id="ARBA00006806"/>
    </source>
</evidence>
<comment type="similarity">
    <text evidence="2 6">Belongs to the TBCA family.</text>
</comment>
<keyword evidence="6" id="KW-0493">Microtubule</keyword>
<dbReference type="FunFam" id="1.20.58.90:FF:000008">
    <property type="entry name" value="Tubulin-specific chaperone A"/>
    <property type="match status" value="1"/>
</dbReference>
<protein>
    <recommendedName>
        <fullName evidence="3 6">Tubulin-specific chaperone A</fullName>
    </recommendedName>
</protein>
<dbReference type="InterPro" id="IPR036126">
    <property type="entry name" value="TBCA_sf"/>
</dbReference>
<dbReference type="GO" id="GO:0048487">
    <property type="term" value="F:beta-tubulin binding"/>
    <property type="evidence" value="ECO:0007669"/>
    <property type="project" value="InterPro"/>
</dbReference>
<dbReference type="PANTHER" id="PTHR21500:SF0">
    <property type="entry name" value="TUBULIN-SPECIFIC CHAPERONE A"/>
    <property type="match status" value="1"/>
</dbReference>
<reference evidence="7 8" key="1">
    <citation type="submission" date="2022-05" db="EMBL/GenBank/DDBJ databases">
        <title>A multi-omics perspective on studying reproductive biology in Daphnia sinensis.</title>
        <authorList>
            <person name="Jia J."/>
        </authorList>
    </citation>
    <scope>NUCLEOTIDE SEQUENCE [LARGE SCALE GENOMIC DNA]</scope>
    <source>
        <strain evidence="7 8">WSL</strain>
    </source>
</reference>
<keyword evidence="6" id="KW-0206">Cytoskeleton</keyword>
<dbReference type="GO" id="GO:0005874">
    <property type="term" value="C:microtubule"/>
    <property type="evidence" value="ECO:0007669"/>
    <property type="project" value="UniProtKB-KW"/>
</dbReference>
<evidence type="ECO:0000256" key="1">
    <source>
        <dbReference type="ARBA" id="ARBA00003046"/>
    </source>
</evidence>
<evidence type="ECO:0000256" key="4">
    <source>
        <dbReference type="ARBA" id="ARBA00023186"/>
    </source>
</evidence>
<organism evidence="7 8">
    <name type="scientific">Daphnia sinensis</name>
    <dbReference type="NCBI Taxonomy" id="1820382"/>
    <lineage>
        <taxon>Eukaryota</taxon>
        <taxon>Metazoa</taxon>
        <taxon>Ecdysozoa</taxon>
        <taxon>Arthropoda</taxon>
        <taxon>Crustacea</taxon>
        <taxon>Branchiopoda</taxon>
        <taxon>Diplostraca</taxon>
        <taxon>Cladocera</taxon>
        <taxon>Anomopoda</taxon>
        <taxon>Daphniidae</taxon>
        <taxon>Daphnia</taxon>
        <taxon>Daphnia similis group</taxon>
    </lineage>
</organism>
<comment type="caution">
    <text evidence="7">The sequence shown here is derived from an EMBL/GenBank/DDBJ whole genome shotgun (WGS) entry which is preliminary data.</text>
</comment>
<dbReference type="Proteomes" id="UP000820818">
    <property type="component" value="Linkage Group LG7"/>
</dbReference>
<name>A0AAD5PQS5_9CRUS</name>
<evidence type="ECO:0000313" key="8">
    <source>
        <dbReference type="Proteomes" id="UP000820818"/>
    </source>
</evidence>
<dbReference type="EMBL" id="WJBH02000007">
    <property type="protein sequence ID" value="KAI9555827.1"/>
    <property type="molecule type" value="Genomic_DNA"/>
</dbReference>
<dbReference type="Pfam" id="PF02970">
    <property type="entry name" value="TBCA"/>
    <property type="match status" value="1"/>
</dbReference>
<evidence type="ECO:0000256" key="5">
    <source>
        <dbReference type="ARBA" id="ARBA00026055"/>
    </source>
</evidence>
<dbReference type="GO" id="GO:0007023">
    <property type="term" value="P:post-chaperonin tubulin folding pathway"/>
    <property type="evidence" value="ECO:0007669"/>
    <property type="project" value="UniProtKB-UniRule"/>
</dbReference>
<dbReference type="PANTHER" id="PTHR21500">
    <property type="entry name" value="TUBULIN-SPECIFIC CHAPERONE A"/>
    <property type="match status" value="1"/>
</dbReference>
<sequence length="108" mass="12333">MADPRLKQIRIKTGVVNRIAKEKQSYEKETETEKSRLLKLKDNGGDSHTLRKQEEVIQESAMMITDCQKRLTAAYADLKAVLENEKDLSEAEEFQNASKALELALPHF</sequence>
<keyword evidence="6" id="KW-0963">Cytoplasm</keyword>
<accession>A0AAD5PQS5</accession>
<keyword evidence="4 6" id="KW-0143">Chaperone</keyword>
<evidence type="ECO:0000256" key="3">
    <source>
        <dbReference type="ARBA" id="ARBA00015002"/>
    </source>
</evidence>
<comment type="function">
    <text evidence="1">Tubulin-folding protein; involved in the early step of the tubulin folding pathway.</text>
</comment>
<dbReference type="GO" id="GO:0007021">
    <property type="term" value="P:tubulin complex assembly"/>
    <property type="evidence" value="ECO:0007669"/>
    <property type="project" value="UniProtKB-UniRule"/>
</dbReference>
<proteinExistence type="inferred from homology"/>
<dbReference type="SUPFAM" id="SSF46988">
    <property type="entry name" value="Tubulin chaperone cofactor A"/>
    <property type="match status" value="1"/>
</dbReference>
<comment type="subunit">
    <text evidence="5 6">Supercomplex made of cofactors A to E. Cofactors A and D function by capturing and stabilizing tubulin in a quasi-native conformation. Cofactor E binds to the cofactor D-tubulin complex; interaction with cofactor C then causes the release of tubulin polypeptides that are committed to the native state.</text>
</comment>
<dbReference type="Gene3D" id="1.20.58.90">
    <property type="match status" value="1"/>
</dbReference>
<evidence type="ECO:0000313" key="7">
    <source>
        <dbReference type="EMBL" id="KAI9555827.1"/>
    </source>
</evidence>
<comment type="subcellular location">
    <subcellularLocation>
        <location evidence="6">Cytoplasm</location>
        <location evidence="6">Cytoskeleton</location>
    </subcellularLocation>
</comment>
<evidence type="ECO:0000256" key="6">
    <source>
        <dbReference type="RuleBase" id="RU364030"/>
    </source>
</evidence>
<dbReference type="AlphaFoldDB" id="A0AAD5PQS5"/>
<gene>
    <name evidence="7" type="ORF">GHT06_018343</name>
</gene>